<feature type="transmembrane region" description="Helical" evidence="8">
    <location>
        <begin position="71"/>
        <end position="90"/>
    </location>
</feature>
<keyword evidence="6" id="KW-0902">Two-component regulatory system</keyword>
<dbReference type="EC" id="2.7.13.3" evidence="2"/>
<evidence type="ECO:0000256" key="4">
    <source>
        <dbReference type="ARBA" id="ARBA00022679"/>
    </source>
</evidence>
<dbReference type="PRINTS" id="PR00344">
    <property type="entry name" value="BCTRLSENSOR"/>
</dbReference>
<dbReference type="InterPro" id="IPR036890">
    <property type="entry name" value="HATPase_C_sf"/>
</dbReference>
<dbReference type="Pfam" id="PF02518">
    <property type="entry name" value="HATPase_c"/>
    <property type="match status" value="1"/>
</dbReference>
<comment type="catalytic activity">
    <reaction evidence="1">
        <text>ATP + protein L-histidine = ADP + protein N-phospho-L-histidine.</text>
        <dbReference type="EC" id="2.7.13.3"/>
    </reaction>
</comment>
<evidence type="ECO:0000256" key="3">
    <source>
        <dbReference type="ARBA" id="ARBA00022553"/>
    </source>
</evidence>
<dbReference type="InterPro" id="IPR036097">
    <property type="entry name" value="HisK_dim/P_sf"/>
</dbReference>
<dbReference type="GO" id="GO:0000155">
    <property type="term" value="F:phosphorelay sensor kinase activity"/>
    <property type="evidence" value="ECO:0007669"/>
    <property type="project" value="InterPro"/>
</dbReference>
<dbReference type="GO" id="GO:0005886">
    <property type="term" value="C:plasma membrane"/>
    <property type="evidence" value="ECO:0007669"/>
    <property type="project" value="TreeGrafter"/>
</dbReference>
<protein>
    <recommendedName>
        <fullName evidence="2">histidine kinase</fullName>
        <ecNumber evidence="2">2.7.13.3</ecNumber>
    </recommendedName>
</protein>
<evidence type="ECO:0000256" key="7">
    <source>
        <dbReference type="SAM" id="MobiDB-lite"/>
    </source>
</evidence>
<feature type="transmembrane region" description="Helical" evidence="8">
    <location>
        <begin position="189"/>
        <end position="209"/>
    </location>
</feature>
<dbReference type="Gene3D" id="3.30.565.10">
    <property type="entry name" value="Histidine kinase-like ATPase, C-terminal domain"/>
    <property type="match status" value="1"/>
</dbReference>
<proteinExistence type="predicted"/>
<dbReference type="EMBL" id="CADCTC010000272">
    <property type="protein sequence ID" value="CAA9296646.1"/>
    <property type="molecule type" value="Genomic_DNA"/>
</dbReference>
<dbReference type="GO" id="GO:0009927">
    <property type="term" value="F:histidine phosphotransfer kinase activity"/>
    <property type="evidence" value="ECO:0007669"/>
    <property type="project" value="TreeGrafter"/>
</dbReference>
<evidence type="ECO:0000256" key="8">
    <source>
        <dbReference type="SAM" id="Phobius"/>
    </source>
</evidence>
<dbReference type="InterPro" id="IPR035965">
    <property type="entry name" value="PAS-like_dom_sf"/>
</dbReference>
<dbReference type="InterPro" id="IPR003661">
    <property type="entry name" value="HisK_dim/P_dom"/>
</dbReference>
<dbReference type="Gene3D" id="1.10.287.130">
    <property type="match status" value="1"/>
</dbReference>
<dbReference type="InterPro" id="IPR013656">
    <property type="entry name" value="PAS_4"/>
</dbReference>
<evidence type="ECO:0000259" key="9">
    <source>
        <dbReference type="PROSITE" id="PS50109"/>
    </source>
</evidence>
<dbReference type="InterPro" id="IPR003594">
    <property type="entry name" value="HATPase_dom"/>
</dbReference>
<keyword evidence="8" id="KW-0812">Transmembrane</keyword>
<sequence length="669" mass="71146">MAAAVALWSRPQDQLRALLPWPAADDVSGAQLDFVVLIAASAAAATLALHFEPRRNVSLLLLPVGLTWWQLGAPAAVVAAGFGSLFGNAARRGPVFGSVAGAARLTLAAAAGAWLAGAAPLDGTAAFPLDSSRALPQPASGAELTLPDLARFAMFVVSASGIDTVLDWLDRRLHPGGWAGVVALARTDLLFNAALLPLAVVFQAIYLTLGVERQGIMLAGIFGVLLVVRTYANLRTLHDAMGRLLRTVQEQRERLDTLVTHSGEAIFTVDPQLRISTTNPALEQLLGLPPDAILGRACADVCHFEDQHGARLCPERCPLIQAQRDAAPVSVDVIYQQPDQLPKTVLLTYAAANDAAGKLRLGIGIARDITAQKENERLREEFVALVTHELRSPLTSSTGYLDLLHRVLDRAPVSAGLDTTKAISYVERIQNAERHLLRLVNNLLDIARVERADLPLDLGEVRLGKLVDDVLDGIASQAAQKSIDLRREGDPELPPTWTSDLYVREVLSNLVSNGIKYTPEGGAVTVTLHRLAAGEVTRGEAPDLLGQPTGPSLPNGVSKPSGLDSGDHANQPDLVEISVCDTGYGMSEDDLRRLFGKFFRSGNPDIRKERGTGLGLALSKQMAERLGGTINVRSTLGEGSTFTLRLPLRPVPADAAEVTAAPAGASVTA</sequence>
<dbReference type="SUPFAM" id="SSF55785">
    <property type="entry name" value="PYP-like sensor domain (PAS domain)"/>
    <property type="match status" value="1"/>
</dbReference>
<evidence type="ECO:0000259" key="10">
    <source>
        <dbReference type="PROSITE" id="PS50112"/>
    </source>
</evidence>
<feature type="transmembrane region" description="Helical" evidence="8">
    <location>
        <begin position="215"/>
        <end position="234"/>
    </location>
</feature>
<feature type="domain" description="PAS" evidence="10">
    <location>
        <begin position="251"/>
        <end position="307"/>
    </location>
</feature>
<dbReference type="NCBIfam" id="TIGR00229">
    <property type="entry name" value="sensory_box"/>
    <property type="match status" value="1"/>
</dbReference>
<keyword evidence="5" id="KW-0418">Kinase</keyword>
<dbReference type="PROSITE" id="PS50112">
    <property type="entry name" value="PAS"/>
    <property type="match status" value="1"/>
</dbReference>
<name>A0A6J4K6A3_9CHLR</name>
<dbReference type="SMART" id="SM00388">
    <property type="entry name" value="HisKA"/>
    <property type="match status" value="1"/>
</dbReference>
<reference evidence="11" key="1">
    <citation type="submission" date="2020-02" db="EMBL/GenBank/DDBJ databases">
        <authorList>
            <person name="Meier V. D."/>
        </authorList>
    </citation>
    <scope>NUCLEOTIDE SEQUENCE</scope>
    <source>
        <strain evidence="11">AVDCRST_MAG77</strain>
    </source>
</reference>
<gene>
    <name evidence="11" type="ORF">AVDCRST_MAG77-5634</name>
</gene>
<dbReference type="SUPFAM" id="SSF55874">
    <property type="entry name" value="ATPase domain of HSP90 chaperone/DNA topoisomerase II/histidine kinase"/>
    <property type="match status" value="1"/>
</dbReference>
<feature type="region of interest" description="Disordered" evidence="7">
    <location>
        <begin position="539"/>
        <end position="571"/>
    </location>
</feature>
<keyword evidence="3" id="KW-0597">Phosphoprotein</keyword>
<dbReference type="InterPro" id="IPR004358">
    <property type="entry name" value="Sig_transdc_His_kin-like_C"/>
</dbReference>
<dbReference type="CDD" id="cd00082">
    <property type="entry name" value="HisKA"/>
    <property type="match status" value="1"/>
</dbReference>
<accession>A0A6J4K6A3</accession>
<dbReference type="SMART" id="SM00387">
    <property type="entry name" value="HATPase_c"/>
    <property type="match status" value="1"/>
</dbReference>
<evidence type="ECO:0000256" key="5">
    <source>
        <dbReference type="ARBA" id="ARBA00022777"/>
    </source>
</evidence>
<dbReference type="InterPro" id="IPR005467">
    <property type="entry name" value="His_kinase_dom"/>
</dbReference>
<dbReference type="CDD" id="cd00130">
    <property type="entry name" value="PAS"/>
    <property type="match status" value="1"/>
</dbReference>
<evidence type="ECO:0000256" key="2">
    <source>
        <dbReference type="ARBA" id="ARBA00012438"/>
    </source>
</evidence>
<dbReference type="AlphaFoldDB" id="A0A6J4K6A3"/>
<keyword evidence="8" id="KW-1133">Transmembrane helix</keyword>
<keyword evidence="4 11" id="KW-0808">Transferase</keyword>
<dbReference type="Gene3D" id="3.30.450.20">
    <property type="entry name" value="PAS domain"/>
    <property type="match status" value="1"/>
</dbReference>
<dbReference type="PANTHER" id="PTHR43047">
    <property type="entry name" value="TWO-COMPONENT HISTIDINE PROTEIN KINASE"/>
    <property type="match status" value="1"/>
</dbReference>
<dbReference type="SMART" id="SM00091">
    <property type="entry name" value="PAS"/>
    <property type="match status" value="1"/>
</dbReference>
<feature type="domain" description="Histidine kinase" evidence="9">
    <location>
        <begin position="385"/>
        <end position="650"/>
    </location>
</feature>
<feature type="transmembrane region" description="Helical" evidence="8">
    <location>
        <begin position="102"/>
        <end position="129"/>
    </location>
</feature>
<organism evidence="11">
    <name type="scientific">uncultured Chloroflexota bacterium</name>
    <dbReference type="NCBI Taxonomy" id="166587"/>
    <lineage>
        <taxon>Bacteria</taxon>
        <taxon>Bacillati</taxon>
        <taxon>Chloroflexota</taxon>
        <taxon>environmental samples</taxon>
    </lineage>
</organism>
<feature type="transmembrane region" description="Helical" evidence="8">
    <location>
        <begin position="34"/>
        <end position="51"/>
    </location>
</feature>
<keyword evidence="8" id="KW-0472">Membrane</keyword>
<evidence type="ECO:0000313" key="11">
    <source>
        <dbReference type="EMBL" id="CAA9296646.1"/>
    </source>
</evidence>
<dbReference type="PROSITE" id="PS50109">
    <property type="entry name" value="HIS_KIN"/>
    <property type="match status" value="1"/>
</dbReference>
<evidence type="ECO:0000256" key="1">
    <source>
        <dbReference type="ARBA" id="ARBA00000085"/>
    </source>
</evidence>
<dbReference type="PANTHER" id="PTHR43047:SF72">
    <property type="entry name" value="OSMOSENSING HISTIDINE PROTEIN KINASE SLN1"/>
    <property type="match status" value="1"/>
</dbReference>
<evidence type="ECO:0000256" key="6">
    <source>
        <dbReference type="ARBA" id="ARBA00023012"/>
    </source>
</evidence>
<dbReference type="SUPFAM" id="SSF47384">
    <property type="entry name" value="Homodimeric domain of signal transducing histidine kinase"/>
    <property type="match status" value="1"/>
</dbReference>
<dbReference type="Pfam" id="PF00512">
    <property type="entry name" value="HisKA"/>
    <property type="match status" value="1"/>
</dbReference>
<dbReference type="InterPro" id="IPR000014">
    <property type="entry name" value="PAS"/>
</dbReference>
<dbReference type="Pfam" id="PF08448">
    <property type="entry name" value="PAS_4"/>
    <property type="match status" value="1"/>
</dbReference>